<keyword evidence="3" id="KW-0862">Zinc</keyword>
<dbReference type="AlphaFoldDB" id="A0A9P6THF8"/>
<reference evidence="6" key="1">
    <citation type="submission" date="2013-11" db="EMBL/GenBank/DDBJ databases">
        <title>Genome sequence of the fusiform rust pathogen reveals effectors for host alternation and coevolution with pine.</title>
        <authorList>
            <consortium name="DOE Joint Genome Institute"/>
            <person name="Smith K."/>
            <person name="Pendleton A."/>
            <person name="Kubisiak T."/>
            <person name="Anderson C."/>
            <person name="Salamov A."/>
            <person name="Aerts A."/>
            <person name="Riley R."/>
            <person name="Clum A."/>
            <person name="Lindquist E."/>
            <person name="Ence D."/>
            <person name="Campbell M."/>
            <person name="Kronenberg Z."/>
            <person name="Feau N."/>
            <person name="Dhillon B."/>
            <person name="Hamelin R."/>
            <person name="Burleigh J."/>
            <person name="Smith J."/>
            <person name="Yandell M."/>
            <person name="Nelson C."/>
            <person name="Grigoriev I."/>
            <person name="Davis J."/>
        </authorList>
    </citation>
    <scope>NUCLEOTIDE SEQUENCE</scope>
    <source>
        <strain evidence="6">G11</strain>
    </source>
</reference>
<evidence type="ECO:0000313" key="7">
    <source>
        <dbReference type="Proteomes" id="UP000886653"/>
    </source>
</evidence>
<dbReference type="PANTHER" id="PTHR20922">
    <property type="entry name" value="DNL-TYPE ZINC FINGER PROTEIN"/>
    <property type="match status" value="1"/>
</dbReference>
<dbReference type="Proteomes" id="UP000886653">
    <property type="component" value="Unassembled WGS sequence"/>
</dbReference>
<dbReference type="GO" id="GO:0050821">
    <property type="term" value="P:protein stabilization"/>
    <property type="evidence" value="ECO:0007669"/>
    <property type="project" value="TreeGrafter"/>
</dbReference>
<dbReference type="Pfam" id="PF05180">
    <property type="entry name" value="zf-DNL"/>
    <property type="match status" value="1"/>
</dbReference>
<comment type="caution">
    <text evidence="6">The sequence shown here is derived from an EMBL/GenBank/DDBJ whole genome shotgun (WGS) entry which is preliminary data.</text>
</comment>
<dbReference type="GO" id="GO:0008270">
    <property type="term" value="F:zinc ion binding"/>
    <property type="evidence" value="ECO:0007669"/>
    <property type="project" value="UniProtKB-KW"/>
</dbReference>
<dbReference type="GO" id="GO:0030150">
    <property type="term" value="P:protein import into mitochondrial matrix"/>
    <property type="evidence" value="ECO:0007669"/>
    <property type="project" value="TreeGrafter"/>
</dbReference>
<dbReference type="EMBL" id="MU167211">
    <property type="protein sequence ID" value="KAG0151720.1"/>
    <property type="molecule type" value="Genomic_DNA"/>
</dbReference>
<name>A0A9P6THF8_9BASI</name>
<sequence>MFFRSYSTLQNIIKPRIRIQFTCTAIIPSSSSQTCQHQNTHEFSKHAYERGIVLVQCPSCKNRHLIADHLQWFTNNPTADDPHFSGNHRTIVDLMRAKGEKVKRGKVGTEEGGVLEFYDDDDDHQHHHQ</sequence>
<dbReference type="OrthoDB" id="512667at2759"/>
<proteinExistence type="predicted"/>
<feature type="domain" description="DNL-type" evidence="5">
    <location>
        <begin position="12"/>
        <end position="127"/>
    </location>
</feature>
<evidence type="ECO:0000256" key="1">
    <source>
        <dbReference type="ARBA" id="ARBA00022723"/>
    </source>
</evidence>
<protein>
    <recommendedName>
        <fullName evidence="5">DNL-type domain-containing protein</fullName>
    </recommendedName>
</protein>
<evidence type="ECO:0000313" key="6">
    <source>
        <dbReference type="EMBL" id="KAG0151720.1"/>
    </source>
</evidence>
<dbReference type="InterPro" id="IPR024158">
    <property type="entry name" value="Mt_import_TIM15"/>
</dbReference>
<accession>A0A9P6THF8</accession>
<dbReference type="GO" id="GO:0006457">
    <property type="term" value="P:protein folding"/>
    <property type="evidence" value="ECO:0007669"/>
    <property type="project" value="TreeGrafter"/>
</dbReference>
<keyword evidence="2 4" id="KW-0863">Zinc-finger</keyword>
<keyword evidence="1" id="KW-0479">Metal-binding</keyword>
<dbReference type="PANTHER" id="PTHR20922:SF13">
    <property type="entry name" value="DNL-TYPE ZINC FINGER PROTEIN"/>
    <property type="match status" value="1"/>
</dbReference>
<keyword evidence="7" id="KW-1185">Reference proteome</keyword>
<dbReference type="InterPro" id="IPR007853">
    <property type="entry name" value="Znf_DNL-typ"/>
</dbReference>
<dbReference type="GO" id="GO:0051087">
    <property type="term" value="F:protein-folding chaperone binding"/>
    <property type="evidence" value="ECO:0007669"/>
    <property type="project" value="TreeGrafter"/>
</dbReference>
<evidence type="ECO:0000256" key="4">
    <source>
        <dbReference type="PROSITE-ProRule" id="PRU00834"/>
    </source>
</evidence>
<dbReference type="GO" id="GO:0005739">
    <property type="term" value="C:mitochondrion"/>
    <property type="evidence" value="ECO:0007669"/>
    <property type="project" value="TreeGrafter"/>
</dbReference>
<gene>
    <name evidence="6" type="ORF">CROQUDRAFT_36431</name>
</gene>
<evidence type="ECO:0000256" key="2">
    <source>
        <dbReference type="ARBA" id="ARBA00022771"/>
    </source>
</evidence>
<evidence type="ECO:0000256" key="3">
    <source>
        <dbReference type="ARBA" id="ARBA00022833"/>
    </source>
</evidence>
<dbReference type="PROSITE" id="PS51501">
    <property type="entry name" value="ZF_DNL"/>
    <property type="match status" value="1"/>
</dbReference>
<evidence type="ECO:0000259" key="5">
    <source>
        <dbReference type="PROSITE" id="PS51501"/>
    </source>
</evidence>
<organism evidence="6 7">
    <name type="scientific">Cronartium quercuum f. sp. fusiforme G11</name>
    <dbReference type="NCBI Taxonomy" id="708437"/>
    <lineage>
        <taxon>Eukaryota</taxon>
        <taxon>Fungi</taxon>
        <taxon>Dikarya</taxon>
        <taxon>Basidiomycota</taxon>
        <taxon>Pucciniomycotina</taxon>
        <taxon>Pucciniomycetes</taxon>
        <taxon>Pucciniales</taxon>
        <taxon>Coleosporiaceae</taxon>
        <taxon>Cronartium</taxon>
    </lineage>
</organism>